<evidence type="ECO:0000313" key="2">
    <source>
        <dbReference type="Proteomes" id="UP000826656"/>
    </source>
</evidence>
<reference evidence="1 2" key="1">
    <citation type="journal article" date="2021" name="bioRxiv">
        <title>Chromosome-scale and haplotype-resolved genome assembly of a tetraploid potato cultivar.</title>
        <authorList>
            <person name="Sun H."/>
            <person name="Jiao W.-B."/>
            <person name="Krause K."/>
            <person name="Campoy J.A."/>
            <person name="Goel M."/>
            <person name="Folz-Donahue K."/>
            <person name="Kukat C."/>
            <person name="Huettel B."/>
            <person name="Schneeberger K."/>
        </authorList>
    </citation>
    <scope>NUCLEOTIDE SEQUENCE [LARGE SCALE GENOMIC DNA]</scope>
    <source>
        <strain evidence="1">SolTubOtavaFocal</strain>
        <tissue evidence="1">Leaves</tissue>
    </source>
</reference>
<accession>A0ABQ7URK5</accession>
<dbReference type="EMBL" id="JAIVGD010000018">
    <property type="protein sequence ID" value="KAH0754482.1"/>
    <property type="molecule type" value="Genomic_DNA"/>
</dbReference>
<evidence type="ECO:0000313" key="1">
    <source>
        <dbReference type="EMBL" id="KAH0754482.1"/>
    </source>
</evidence>
<protein>
    <submittedName>
        <fullName evidence="1">Uncharacterized protein</fullName>
    </submittedName>
</protein>
<organism evidence="1 2">
    <name type="scientific">Solanum tuberosum</name>
    <name type="common">Potato</name>
    <dbReference type="NCBI Taxonomy" id="4113"/>
    <lineage>
        <taxon>Eukaryota</taxon>
        <taxon>Viridiplantae</taxon>
        <taxon>Streptophyta</taxon>
        <taxon>Embryophyta</taxon>
        <taxon>Tracheophyta</taxon>
        <taxon>Spermatophyta</taxon>
        <taxon>Magnoliopsida</taxon>
        <taxon>eudicotyledons</taxon>
        <taxon>Gunneridae</taxon>
        <taxon>Pentapetalae</taxon>
        <taxon>asterids</taxon>
        <taxon>lamiids</taxon>
        <taxon>Solanales</taxon>
        <taxon>Solanaceae</taxon>
        <taxon>Solanoideae</taxon>
        <taxon>Solaneae</taxon>
        <taxon>Solanum</taxon>
    </lineage>
</organism>
<gene>
    <name evidence="1" type="ORF">KY290_024752</name>
</gene>
<proteinExistence type="predicted"/>
<dbReference type="Proteomes" id="UP000826656">
    <property type="component" value="Unassembled WGS sequence"/>
</dbReference>
<sequence length="72" mass="8343">MIIYRQLELYEVFPSCQGRVVSQTAPHAPYNILQCFYFLHYVPKSGLTALGQRSFNLLHLMVEKCEGVDHKI</sequence>
<name>A0ABQ7URK5_SOLTU</name>
<keyword evidence="2" id="KW-1185">Reference proteome</keyword>
<comment type="caution">
    <text evidence="1">The sequence shown here is derived from an EMBL/GenBank/DDBJ whole genome shotgun (WGS) entry which is preliminary data.</text>
</comment>